<dbReference type="Proteomes" id="UP001364890">
    <property type="component" value="Unassembled WGS sequence"/>
</dbReference>
<feature type="transmembrane region" description="Helical" evidence="6">
    <location>
        <begin position="170"/>
        <end position="187"/>
    </location>
</feature>
<keyword evidence="9" id="KW-1185">Reference proteome</keyword>
<evidence type="ECO:0000256" key="6">
    <source>
        <dbReference type="SAM" id="Phobius"/>
    </source>
</evidence>
<keyword evidence="4 6" id="KW-1133">Transmembrane helix</keyword>
<name>A0ABU8F4K8_9BACI</name>
<dbReference type="InterPro" id="IPR020846">
    <property type="entry name" value="MFS_dom"/>
</dbReference>
<dbReference type="PROSITE" id="PS50850">
    <property type="entry name" value="MFS"/>
    <property type="match status" value="1"/>
</dbReference>
<feature type="transmembrane region" description="Helical" evidence="6">
    <location>
        <begin position="12"/>
        <end position="35"/>
    </location>
</feature>
<gene>
    <name evidence="8" type="ORF">WAX74_09785</name>
</gene>
<reference evidence="8 9" key="1">
    <citation type="submission" date="2024-01" db="EMBL/GenBank/DDBJ databases">
        <title>Seven novel Bacillus-like species.</title>
        <authorList>
            <person name="Liu G."/>
        </authorList>
    </citation>
    <scope>NUCLEOTIDE SEQUENCE [LARGE SCALE GENOMIC DNA]</scope>
    <source>
        <strain evidence="8 9">FJAT-51614</strain>
    </source>
</reference>
<proteinExistence type="predicted"/>
<feature type="transmembrane region" description="Helical" evidence="6">
    <location>
        <begin position="254"/>
        <end position="275"/>
    </location>
</feature>
<organism evidence="8 9">
    <name type="scientific">Psychrobacillus mangrovi</name>
    <dbReference type="NCBI Taxonomy" id="3117745"/>
    <lineage>
        <taxon>Bacteria</taxon>
        <taxon>Bacillati</taxon>
        <taxon>Bacillota</taxon>
        <taxon>Bacilli</taxon>
        <taxon>Bacillales</taxon>
        <taxon>Bacillaceae</taxon>
        <taxon>Psychrobacillus</taxon>
    </lineage>
</organism>
<dbReference type="EMBL" id="JBAWSY010000005">
    <property type="protein sequence ID" value="MEI4769933.1"/>
    <property type="molecule type" value="Genomic_DNA"/>
</dbReference>
<comment type="subcellular location">
    <subcellularLocation>
        <location evidence="1">Cell membrane</location>
        <topology evidence="1">Multi-pass membrane protein</topology>
    </subcellularLocation>
</comment>
<keyword evidence="5 6" id="KW-0472">Membrane</keyword>
<evidence type="ECO:0000313" key="8">
    <source>
        <dbReference type="EMBL" id="MEI4769933.1"/>
    </source>
</evidence>
<dbReference type="RefSeq" id="WP_336497483.1">
    <property type="nucleotide sequence ID" value="NZ_JBAWSY010000005.1"/>
</dbReference>
<evidence type="ECO:0000256" key="4">
    <source>
        <dbReference type="ARBA" id="ARBA00022989"/>
    </source>
</evidence>
<feature type="transmembrane region" description="Helical" evidence="6">
    <location>
        <begin position="221"/>
        <end position="242"/>
    </location>
</feature>
<dbReference type="PANTHER" id="PTHR23508">
    <property type="entry name" value="CARBOXYLIC ACID TRANSPORTER PROTEIN HOMOLOG"/>
    <property type="match status" value="1"/>
</dbReference>
<feature type="transmembrane region" description="Helical" evidence="6">
    <location>
        <begin position="344"/>
        <end position="364"/>
    </location>
</feature>
<dbReference type="InterPro" id="IPR011701">
    <property type="entry name" value="MFS"/>
</dbReference>
<sequence length="419" mass="45308">MEKKKFWNYENKLTIIFFFVIGFVFFDRLAINYLFPMISVDLGLNYTQLGLLGAALALTWSVSGPLGGFISDKVKSKKVMLSILVLAFSVVSLLHGLAQTFGMLFVLRLLMGIVEGPLIPQTQSILAMESSERRKGFNLGFTMNTSNALFGSILAPILIVALATQFDWHTAFYLTIIPGILLSFAILKGVKNPDPTKYHAMHATKSTEKVKVKDVLKHRNIWLSIIVFSLVMTTLMAFQIFAPTYLVQAKGLSSTTMSLVMASFGVGYAIFGFLIPTLSERTGRKPASALSGLLLILVPLSIVFVDSIPLMMVLLFIGSAGSGVIGMSMSVIPVESAPLQYSGLAIGLTIGIGELIGGFLNPMVNGALADMYGIQTPLYVAAAAGVLAFVFTLFFKETAPSKVNKTQEPLVNTSVSVQS</sequence>
<dbReference type="PANTHER" id="PTHR23508:SF10">
    <property type="entry name" value="CARBOXYLIC ACID TRANSPORTER PROTEIN HOMOLOG"/>
    <property type="match status" value="1"/>
</dbReference>
<evidence type="ECO:0000256" key="1">
    <source>
        <dbReference type="ARBA" id="ARBA00004651"/>
    </source>
</evidence>
<feature type="transmembrane region" description="Helical" evidence="6">
    <location>
        <begin position="47"/>
        <end position="67"/>
    </location>
</feature>
<feature type="transmembrane region" description="Helical" evidence="6">
    <location>
        <begin position="79"/>
        <end position="97"/>
    </location>
</feature>
<evidence type="ECO:0000256" key="5">
    <source>
        <dbReference type="ARBA" id="ARBA00023136"/>
    </source>
</evidence>
<feature type="transmembrane region" description="Helical" evidence="6">
    <location>
        <begin position="287"/>
        <end position="305"/>
    </location>
</feature>
<dbReference type="Gene3D" id="1.20.1250.20">
    <property type="entry name" value="MFS general substrate transporter like domains"/>
    <property type="match status" value="2"/>
</dbReference>
<evidence type="ECO:0000256" key="2">
    <source>
        <dbReference type="ARBA" id="ARBA00022448"/>
    </source>
</evidence>
<dbReference type="InterPro" id="IPR036259">
    <property type="entry name" value="MFS_trans_sf"/>
</dbReference>
<keyword evidence="3 6" id="KW-0812">Transmembrane</keyword>
<keyword evidence="2" id="KW-0813">Transport</keyword>
<evidence type="ECO:0000256" key="3">
    <source>
        <dbReference type="ARBA" id="ARBA00022692"/>
    </source>
</evidence>
<feature type="transmembrane region" description="Helical" evidence="6">
    <location>
        <begin position="141"/>
        <end position="164"/>
    </location>
</feature>
<evidence type="ECO:0000313" key="9">
    <source>
        <dbReference type="Proteomes" id="UP001364890"/>
    </source>
</evidence>
<accession>A0ABU8F4K8</accession>
<comment type="caution">
    <text evidence="8">The sequence shown here is derived from an EMBL/GenBank/DDBJ whole genome shotgun (WGS) entry which is preliminary data.</text>
</comment>
<dbReference type="SUPFAM" id="SSF103473">
    <property type="entry name" value="MFS general substrate transporter"/>
    <property type="match status" value="1"/>
</dbReference>
<feature type="transmembrane region" description="Helical" evidence="6">
    <location>
        <begin position="311"/>
        <end position="332"/>
    </location>
</feature>
<evidence type="ECO:0000259" key="7">
    <source>
        <dbReference type="PROSITE" id="PS50850"/>
    </source>
</evidence>
<protein>
    <submittedName>
        <fullName evidence="8">MFS transporter</fullName>
    </submittedName>
</protein>
<dbReference type="Pfam" id="PF07690">
    <property type="entry name" value="MFS_1"/>
    <property type="match status" value="1"/>
</dbReference>
<feature type="transmembrane region" description="Helical" evidence="6">
    <location>
        <begin position="376"/>
        <end position="395"/>
    </location>
</feature>
<feature type="domain" description="Major facilitator superfamily (MFS) profile" evidence="7">
    <location>
        <begin position="13"/>
        <end position="400"/>
    </location>
</feature>